<dbReference type="Proteomes" id="UP000747110">
    <property type="component" value="Unassembled WGS sequence"/>
</dbReference>
<feature type="compositionally biased region" description="Low complexity" evidence="1">
    <location>
        <begin position="262"/>
        <end position="281"/>
    </location>
</feature>
<evidence type="ECO:0000256" key="1">
    <source>
        <dbReference type="SAM" id="MobiDB-lite"/>
    </source>
</evidence>
<feature type="region of interest" description="Disordered" evidence="1">
    <location>
        <begin position="653"/>
        <end position="767"/>
    </location>
</feature>
<protein>
    <submittedName>
        <fullName evidence="2">Uncharacterized protein</fullName>
    </submittedName>
</protein>
<evidence type="ECO:0000313" key="3">
    <source>
        <dbReference type="Proteomes" id="UP000747110"/>
    </source>
</evidence>
<feature type="region of interest" description="Disordered" evidence="1">
    <location>
        <begin position="260"/>
        <end position="295"/>
    </location>
</feature>
<keyword evidence="3" id="KW-1185">Reference proteome</keyword>
<feature type="compositionally biased region" description="Basic and acidic residues" evidence="1">
    <location>
        <begin position="704"/>
        <end position="735"/>
    </location>
</feature>
<comment type="caution">
    <text evidence="2">The sequence shown here is derived from an EMBL/GenBank/DDBJ whole genome shotgun (WGS) entry which is preliminary data.</text>
</comment>
<accession>A0A8J4D7X8</accession>
<organism evidence="2 3">
    <name type="scientific">Volvox reticuliferus</name>
    <dbReference type="NCBI Taxonomy" id="1737510"/>
    <lineage>
        <taxon>Eukaryota</taxon>
        <taxon>Viridiplantae</taxon>
        <taxon>Chlorophyta</taxon>
        <taxon>core chlorophytes</taxon>
        <taxon>Chlorophyceae</taxon>
        <taxon>CS clade</taxon>
        <taxon>Chlamydomonadales</taxon>
        <taxon>Volvocaceae</taxon>
        <taxon>Volvox</taxon>
    </lineage>
</organism>
<dbReference type="OrthoDB" id="10692778at2759"/>
<evidence type="ECO:0000313" key="2">
    <source>
        <dbReference type="EMBL" id="GIL74976.1"/>
    </source>
</evidence>
<sequence>MSGAVRSLAAQQEKRRRRLLLDAMLTSCSPQACPERQHAQQHDAVRKGIPSKAYTKGGTAEQNAAPSQPIVMPISARRAMAMAQRLHPTAMFMLRRGLYGNVIPGPTRAMRPRRWGKPLPWGFQAQPSRDTITASTDFRKDRQVDMAVPPPETRQPIESAPAHRRDEPGEQDARVGLHFITTASVAPGTIRSQGMRSYSNKHDDNSHLGIAMSPDRGNLSTNKALDWLPQQQPWQPPTNVAAAAAAVATASMLGRLFPPAGPSAASSSVAKSEVPSSSSSPADRRATTGTSPQATLAERMRLRDVCYIKLKCVVTALDSQQRQQWEPEVWKGHREDNDNCVLNHVRQLLLAEARGGRSEDPPNAVQRGVNILRRLQDATLADGRRLATHMQRHGFTGMWQVVDFFDRLRVHDLGEAIKELQPQLARELQELEDDLTCSMTARGKLQGRMFTLSGVVAQWYSLMDNAERDEAISRQRAAAVGQARTNQSLATAHMEVLRCAALGSFWMAHTAVADSELLDPPSCALLGPLYPLLVAEKMLEEMRRPEGATPSYRNIATSAASLYDIICWGPTSPIGADGYTNTLPRVQASPRFSPDHVDFVLCHMREDPGGVLMFTELCKAVSRAKSEPQFWGELARDCLWFTTLHELNQSHASQCHHGSGTVEPRGPSTSGDDINGSNLSAQSSQCDVGYHQEHRQQQQQGERQPGKKVQDYDQGDGRLEQIPEGEQLSRTDQHRTAFTSSNAGREDVVDDEEPHEAGFGGKGAGVGVQSDPAQGAADGAATFYLNDGEECVPWHMYEGLWRPRCGTGPCEVIQASAYVSRWVHAMRKFGLLDVECGDAAVQRQLLDVLRDAVAWVNAANSGYDVVSWLRDAGQRIRRRRFLTGQKRLQWLQLRPVEHTMMREVMQHCGRTERKTDVVEVLRPGLLAAHPKTWGRLFRLVEEVEQAAEGPEDCSRLLHGNDLDVVAQLAVFGLITLAGQDLPLQELRLSYCMATGAYLDVVLAGTVSDPAISTEEGVVAAEAEAVDFFFFLSLVPSLRTVPPDEEWTRESEPLQLAARELPEAPPPGLARSDPVVQSYMSDLLIHSIDVFYEQNELGGAITDCMGLARRNPQAARRGNRTYDMLVGYVGVLAIHPCVDDRALDEARIIDEELSGGTVIWDGRGPPA</sequence>
<name>A0A8J4D7X8_9CHLO</name>
<reference evidence="2" key="1">
    <citation type="journal article" date="2021" name="Proc. Natl. Acad. Sci. U.S.A.">
        <title>Three genomes in the algal genus Volvox reveal the fate of a haploid sex-determining region after a transition to homothallism.</title>
        <authorList>
            <person name="Yamamoto K."/>
            <person name="Hamaji T."/>
            <person name="Kawai-Toyooka H."/>
            <person name="Matsuzaki R."/>
            <person name="Takahashi F."/>
            <person name="Nishimura Y."/>
            <person name="Kawachi M."/>
            <person name="Noguchi H."/>
            <person name="Minakuchi Y."/>
            <person name="Umen J.G."/>
            <person name="Toyoda A."/>
            <person name="Nozaki H."/>
        </authorList>
    </citation>
    <scope>NUCLEOTIDE SEQUENCE</scope>
    <source>
        <strain evidence="2">NIES-3786</strain>
    </source>
</reference>
<feature type="compositionally biased region" description="Polar residues" evidence="1">
    <location>
        <begin position="667"/>
        <end position="686"/>
    </location>
</feature>
<gene>
    <name evidence="2" type="ORF">Vretifemale_4827</name>
</gene>
<feature type="region of interest" description="Disordered" evidence="1">
    <location>
        <begin position="186"/>
        <end position="217"/>
    </location>
</feature>
<dbReference type="EMBL" id="BNCP01000006">
    <property type="protein sequence ID" value="GIL74976.1"/>
    <property type="molecule type" value="Genomic_DNA"/>
</dbReference>
<feature type="compositionally biased region" description="Basic and acidic residues" evidence="1">
    <location>
        <begin position="161"/>
        <end position="170"/>
    </location>
</feature>
<dbReference type="AlphaFoldDB" id="A0A8J4D7X8"/>
<proteinExistence type="predicted"/>
<feature type="region of interest" description="Disordered" evidence="1">
    <location>
        <begin position="138"/>
        <end position="170"/>
    </location>
</feature>